<evidence type="ECO:0000313" key="2">
    <source>
        <dbReference type="EMBL" id="KAH0817762.1"/>
    </source>
</evidence>
<accession>A0A8J6LF77</accession>
<feature type="region of interest" description="Disordered" evidence="1">
    <location>
        <begin position="1"/>
        <end position="40"/>
    </location>
</feature>
<keyword evidence="3" id="KW-1185">Reference proteome</keyword>
<dbReference type="EMBL" id="JABDTM020018863">
    <property type="protein sequence ID" value="KAH0817762.1"/>
    <property type="molecule type" value="Genomic_DNA"/>
</dbReference>
<evidence type="ECO:0000256" key="1">
    <source>
        <dbReference type="SAM" id="MobiDB-lite"/>
    </source>
</evidence>
<reference evidence="2" key="1">
    <citation type="journal article" date="2020" name="J Insects Food Feed">
        <title>The yellow mealworm (Tenebrio molitor) genome: a resource for the emerging insects as food and feed industry.</title>
        <authorList>
            <person name="Eriksson T."/>
            <person name="Andere A."/>
            <person name="Kelstrup H."/>
            <person name="Emery V."/>
            <person name="Picard C."/>
        </authorList>
    </citation>
    <scope>NUCLEOTIDE SEQUENCE</scope>
    <source>
        <strain evidence="2">Stoneville</strain>
        <tissue evidence="2">Whole head</tissue>
    </source>
</reference>
<evidence type="ECO:0000313" key="3">
    <source>
        <dbReference type="Proteomes" id="UP000719412"/>
    </source>
</evidence>
<reference evidence="2" key="2">
    <citation type="submission" date="2021-08" db="EMBL/GenBank/DDBJ databases">
        <authorList>
            <person name="Eriksson T."/>
        </authorList>
    </citation>
    <scope>NUCLEOTIDE SEQUENCE</scope>
    <source>
        <strain evidence="2">Stoneville</strain>
        <tissue evidence="2">Whole head</tissue>
    </source>
</reference>
<feature type="compositionally biased region" description="Low complexity" evidence="1">
    <location>
        <begin position="1"/>
        <end position="15"/>
    </location>
</feature>
<comment type="caution">
    <text evidence="2">The sequence shown here is derived from an EMBL/GenBank/DDBJ whole genome shotgun (WGS) entry which is preliminary data.</text>
</comment>
<proteinExistence type="predicted"/>
<gene>
    <name evidence="2" type="ORF">GEV33_005029</name>
</gene>
<sequence>MAPASLLPSRRLASSCTNTRSERLAAVKVEPGATNRPPSLRETADLSAFRSRPSWRRQFGRVERDGRPGRASCSSLRCNLDLIWSSPDARVNDTTILNR</sequence>
<organism evidence="2 3">
    <name type="scientific">Tenebrio molitor</name>
    <name type="common">Yellow mealworm beetle</name>
    <dbReference type="NCBI Taxonomy" id="7067"/>
    <lineage>
        <taxon>Eukaryota</taxon>
        <taxon>Metazoa</taxon>
        <taxon>Ecdysozoa</taxon>
        <taxon>Arthropoda</taxon>
        <taxon>Hexapoda</taxon>
        <taxon>Insecta</taxon>
        <taxon>Pterygota</taxon>
        <taxon>Neoptera</taxon>
        <taxon>Endopterygota</taxon>
        <taxon>Coleoptera</taxon>
        <taxon>Polyphaga</taxon>
        <taxon>Cucujiformia</taxon>
        <taxon>Tenebrionidae</taxon>
        <taxon>Tenebrio</taxon>
    </lineage>
</organism>
<name>A0A8J6LF77_TENMO</name>
<protein>
    <submittedName>
        <fullName evidence="2">Uncharacterized protein</fullName>
    </submittedName>
</protein>
<dbReference type="AlphaFoldDB" id="A0A8J6LF77"/>
<dbReference type="Proteomes" id="UP000719412">
    <property type="component" value="Unassembled WGS sequence"/>
</dbReference>